<comment type="similarity">
    <text evidence="2">Belongs to the vacuolar ATPase subunit S1 family.</text>
</comment>
<dbReference type="Proteomes" id="UP000327468">
    <property type="component" value="Chromosome 16"/>
</dbReference>
<sequence length="487" mass="53880">MAAVRMPAVRAAVVMLVAVLLGVFAVGKCTEQVPLLLWTSNGFSLPPRSDPAAGHTVSASELQSCLSSAFSSAPHNILLFFQDKLSVDDFTKYAGVFGNKQGSAFPNLETTLQSSSSLLLPSVSSSASASLPTLLQDELNTAPLYMDPDTLAQLRLNASLPALLVFSLPYSSSGADMMSVKEVLSGNDEVIGQVLRIMGSQSVPYTAIYTALRPSRVRTSDGPFPEHLQTSHTQAQVLKRREGSEIFPRAPGDRGVVSEFKEQRFCCILLRVLRIVGQEPDPAWASEYEPGKWERHNLSPKTFGEGVSPKLEGSSCNATHSRLVLHYEHVLNYRSFKLVFVMRQRHYKVSARRWFTMDQVQLEYDGKTASFNASRGIYAPAEFSYRCHSVSSFRYPQLTPRSAKDNANDWRISFDDFQIQGFNVTGREFSYASDCAGFFTPGIWMGLLTSALMVLLLTYGLHMIMQLHTMDRFDDPKGPAISVPQTE</sequence>
<dbReference type="Gene3D" id="2.40.160.110">
    <property type="match status" value="1"/>
</dbReference>
<feature type="domain" description="V-type proton ATPase subunit S1/VOA1 transmembrane" evidence="9">
    <location>
        <begin position="437"/>
        <end position="475"/>
    </location>
</feature>
<evidence type="ECO:0000256" key="3">
    <source>
        <dbReference type="ARBA" id="ARBA00022692"/>
    </source>
</evidence>
<dbReference type="AlphaFoldDB" id="A0A5N5LTC9"/>
<dbReference type="PANTHER" id="PTHR12471">
    <property type="entry name" value="VACUOLAR ATP SYNTHASE SUBUNIT S1"/>
    <property type="match status" value="1"/>
</dbReference>
<evidence type="ECO:0000256" key="5">
    <source>
        <dbReference type="ARBA" id="ARBA00023136"/>
    </source>
</evidence>
<dbReference type="Pfam" id="PF05827">
    <property type="entry name" value="VAS1_LD"/>
    <property type="match status" value="1"/>
</dbReference>
<evidence type="ECO:0000256" key="7">
    <source>
        <dbReference type="SAM" id="SignalP"/>
    </source>
</evidence>
<evidence type="ECO:0000256" key="6">
    <source>
        <dbReference type="SAM" id="Phobius"/>
    </source>
</evidence>
<keyword evidence="4 6" id="KW-1133">Transmembrane helix</keyword>
<dbReference type="GO" id="GO:0001671">
    <property type="term" value="F:ATPase activator activity"/>
    <property type="evidence" value="ECO:0007669"/>
    <property type="project" value="TreeGrafter"/>
</dbReference>
<organism evidence="10 11">
    <name type="scientific">Pangasianodon hypophthalmus</name>
    <name type="common">Striped catfish</name>
    <name type="synonym">Helicophagus hypophthalmus</name>
    <dbReference type="NCBI Taxonomy" id="310915"/>
    <lineage>
        <taxon>Eukaryota</taxon>
        <taxon>Metazoa</taxon>
        <taxon>Chordata</taxon>
        <taxon>Craniata</taxon>
        <taxon>Vertebrata</taxon>
        <taxon>Euteleostomi</taxon>
        <taxon>Actinopterygii</taxon>
        <taxon>Neopterygii</taxon>
        <taxon>Teleostei</taxon>
        <taxon>Ostariophysi</taxon>
        <taxon>Siluriformes</taxon>
        <taxon>Pangasiidae</taxon>
        <taxon>Pangasianodon</taxon>
    </lineage>
</organism>
<feature type="transmembrane region" description="Helical" evidence="6">
    <location>
        <begin position="443"/>
        <end position="462"/>
    </location>
</feature>
<dbReference type="GO" id="GO:0030641">
    <property type="term" value="P:regulation of cellular pH"/>
    <property type="evidence" value="ECO:0007669"/>
    <property type="project" value="TreeGrafter"/>
</dbReference>
<evidence type="ECO:0000256" key="2">
    <source>
        <dbReference type="ARBA" id="ARBA00009037"/>
    </source>
</evidence>
<dbReference type="GO" id="GO:0033176">
    <property type="term" value="C:proton-transporting V-type ATPase complex"/>
    <property type="evidence" value="ECO:0007669"/>
    <property type="project" value="TreeGrafter"/>
</dbReference>
<keyword evidence="11" id="KW-1185">Reference proteome</keyword>
<reference evidence="10 11" key="1">
    <citation type="submission" date="2019-06" db="EMBL/GenBank/DDBJ databases">
        <title>A chromosome-scale genome assembly of the striped catfish, Pangasianodon hypophthalmus.</title>
        <authorList>
            <person name="Wen M."/>
            <person name="Zahm M."/>
            <person name="Roques C."/>
            <person name="Cabau C."/>
            <person name="Klopp C."/>
            <person name="Donnadieu C."/>
            <person name="Jouanno E."/>
            <person name="Avarre J.-C."/>
            <person name="Campet M."/>
            <person name="Ha T.T.T."/>
            <person name="Dugue R."/>
            <person name="Lampietro C."/>
            <person name="Louis A."/>
            <person name="Herpin A."/>
            <person name="Echchiki A."/>
            <person name="Berthelot C."/>
            <person name="Parey E."/>
            <person name="Roest-Crollius H."/>
            <person name="Braasch I."/>
            <person name="Postlethwait J."/>
            <person name="Bobe J."/>
            <person name="Montfort J."/>
            <person name="Bouchez O."/>
            <person name="Begum T."/>
            <person name="Schartl M."/>
            <person name="Guiguen Y."/>
        </authorList>
    </citation>
    <scope>NUCLEOTIDE SEQUENCE [LARGE SCALE GENOMIC DNA]</scope>
    <source>
        <strain evidence="10 11">Indonesia</strain>
        <tissue evidence="10">Blood</tissue>
    </source>
</reference>
<evidence type="ECO:0000313" key="10">
    <source>
        <dbReference type="EMBL" id="KAB5545977.1"/>
    </source>
</evidence>
<evidence type="ECO:0008006" key="12">
    <source>
        <dbReference type="Google" id="ProtNLM"/>
    </source>
</evidence>
<evidence type="ECO:0000256" key="4">
    <source>
        <dbReference type="ARBA" id="ARBA00022989"/>
    </source>
</evidence>
<comment type="caution">
    <text evidence="10">The sequence shown here is derived from an EMBL/GenBank/DDBJ whole genome shotgun (WGS) entry which is preliminary data.</text>
</comment>
<feature type="signal peptide" evidence="7">
    <location>
        <begin position="1"/>
        <end position="27"/>
    </location>
</feature>
<evidence type="ECO:0000259" key="8">
    <source>
        <dbReference type="Pfam" id="PF05827"/>
    </source>
</evidence>
<keyword evidence="5 6" id="KW-0472">Membrane</keyword>
<gene>
    <name evidence="10" type="ORF">PHYPO_G00066850</name>
</gene>
<feature type="chain" id="PRO_5024328808" description="ATPase H+ transporting accessory protein 1a" evidence="7">
    <location>
        <begin position="28"/>
        <end position="487"/>
    </location>
</feature>
<dbReference type="InterPro" id="IPR008388">
    <property type="entry name" value="Ac45_acc_su"/>
</dbReference>
<keyword evidence="3 6" id="KW-0812">Transmembrane</keyword>
<accession>A0A5N5LTC9</accession>
<dbReference type="GO" id="GO:0012505">
    <property type="term" value="C:endomembrane system"/>
    <property type="evidence" value="ECO:0007669"/>
    <property type="project" value="UniProtKB-ARBA"/>
</dbReference>
<evidence type="ECO:0000259" key="9">
    <source>
        <dbReference type="Pfam" id="PF20520"/>
    </source>
</evidence>
<dbReference type="EMBL" id="VFJC01000017">
    <property type="protein sequence ID" value="KAB5545977.1"/>
    <property type="molecule type" value="Genomic_DNA"/>
</dbReference>
<dbReference type="PANTHER" id="PTHR12471:SF2">
    <property type="entry name" value="V-TYPE PROTON ATPASE SUBUNIT S1"/>
    <property type="match status" value="1"/>
</dbReference>
<dbReference type="FunFam" id="2.40.160.110:FF:000003">
    <property type="entry name" value="ATPase H+ transporting accessory protein 1"/>
    <property type="match status" value="1"/>
</dbReference>
<dbReference type="InterPro" id="IPR046755">
    <property type="entry name" value="VAS1_LD"/>
</dbReference>
<dbReference type="GO" id="GO:0098588">
    <property type="term" value="C:bounding membrane of organelle"/>
    <property type="evidence" value="ECO:0007669"/>
    <property type="project" value="UniProtKB-ARBA"/>
</dbReference>
<dbReference type="Pfam" id="PF20520">
    <property type="entry name" value="Ac45-VOA1_TM"/>
    <property type="match status" value="1"/>
</dbReference>
<dbReference type="GO" id="GO:0030659">
    <property type="term" value="C:cytoplasmic vesicle membrane"/>
    <property type="evidence" value="ECO:0007669"/>
    <property type="project" value="UniProtKB-ARBA"/>
</dbReference>
<feature type="domain" description="V-type proton ATPase subunit S1 luminal" evidence="8">
    <location>
        <begin position="294"/>
        <end position="422"/>
    </location>
</feature>
<comment type="subcellular location">
    <subcellularLocation>
        <location evidence="1">Membrane</location>
        <topology evidence="1">Single-pass membrane protein</topology>
    </subcellularLocation>
</comment>
<name>A0A5N5LTC9_PANHP</name>
<evidence type="ECO:0000313" key="11">
    <source>
        <dbReference type="Proteomes" id="UP000327468"/>
    </source>
</evidence>
<dbReference type="InterPro" id="IPR046756">
    <property type="entry name" value="VAS1/VOA1_TM"/>
</dbReference>
<keyword evidence="7" id="KW-0732">Signal</keyword>
<protein>
    <recommendedName>
        <fullName evidence="12">ATPase H+ transporting accessory protein 1a</fullName>
    </recommendedName>
</protein>
<evidence type="ECO:0000256" key="1">
    <source>
        <dbReference type="ARBA" id="ARBA00004167"/>
    </source>
</evidence>
<proteinExistence type="inferred from homology"/>